<dbReference type="Proteomes" id="UP000886886">
    <property type="component" value="Unassembled WGS sequence"/>
</dbReference>
<evidence type="ECO:0000256" key="2">
    <source>
        <dbReference type="ARBA" id="ARBA00023015"/>
    </source>
</evidence>
<dbReference type="GO" id="GO:0006352">
    <property type="term" value="P:DNA-templated transcription initiation"/>
    <property type="evidence" value="ECO:0007669"/>
    <property type="project" value="InterPro"/>
</dbReference>
<dbReference type="Gene3D" id="1.10.10.10">
    <property type="entry name" value="Winged helix-like DNA-binding domain superfamily/Winged helix DNA-binding domain"/>
    <property type="match status" value="1"/>
</dbReference>
<dbReference type="PANTHER" id="PTHR43133">
    <property type="entry name" value="RNA POLYMERASE ECF-TYPE SIGMA FACTO"/>
    <property type="match status" value="1"/>
</dbReference>
<dbReference type="EMBL" id="DVFT01000216">
    <property type="protein sequence ID" value="HIQ97802.1"/>
    <property type="molecule type" value="Genomic_DNA"/>
</dbReference>
<evidence type="ECO:0000313" key="7">
    <source>
        <dbReference type="EMBL" id="HIQ97802.1"/>
    </source>
</evidence>
<name>A0A9D0ZXG4_9FIRM</name>
<dbReference type="InterPro" id="IPR013325">
    <property type="entry name" value="RNA_pol_sigma_r2"/>
</dbReference>
<dbReference type="Pfam" id="PF08281">
    <property type="entry name" value="Sigma70_r4_2"/>
    <property type="match status" value="1"/>
</dbReference>
<dbReference type="Gene3D" id="1.10.1740.10">
    <property type="match status" value="1"/>
</dbReference>
<dbReference type="InterPro" id="IPR007627">
    <property type="entry name" value="RNA_pol_sigma70_r2"/>
</dbReference>
<reference evidence="7" key="2">
    <citation type="journal article" date="2021" name="PeerJ">
        <title>Extensive microbial diversity within the chicken gut microbiome revealed by metagenomics and culture.</title>
        <authorList>
            <person name="Gilroy R."/>
            <person name="Ravi A."/>
            <person name="Getino M."/>
            <person name="Pursley I."/>
            <person name="Horton D.L."/>
            <person name="Alikhan N.F."/>
            <person name="Baker D."/>
            <person name="Gharbi K."/>
            <person name="Hall N."/>
            <person name="Watson M."/>
            <person name="Adriaenssens E.M."/>
            <person name="Foster-Nyarko E."/>
            <person name="Jarju S."/>
            <person name="Secka A."/>
            <person name="Antonio M."/>
            <person name="Oren A."/>
            <person name="Chaudhuri R.R."/>
            <person name="La Ragione R."/>
            <person name="Hildebrand F."/>
            <person name="Pallen M.J."/>
        </authorList>
    </citation>
    <scope>NUCLEOTIDE SEQUENCE</scope>
    <source>
        <strain evidence="7">ChiSjej3B21-11622</strain>
    </source>
</reference>
<dbReference type="NCBIfam" id="TIGR02937">
    <property type="entry name" value="sigma70-ECF"/>
    <property type="match status" value="1"/>
</dbReference>
<feature type="domain" description="RNA polymerase sigma-70 region 2" evidence="5">
    <location>
        <begin position="22"/>
        <end position="88"/>
    </location>
</feature>
<accession>A0A9D0ZXG4</accession>
<proteinExistence type="inferred from homology"/>
<evidence type="ECO:0000259" key="6">
    <source>
        <dbReference type="Pfam" id="PF08281"/>
    </source>
</evidence>
<dbReference type="CDD" id="cd06171">
    <property type="entry name" value="Sigma70_r4"/>
    <property type="match status" value="1"/>
</dbReference>
<dbReference type="SUPFAM" id="SSF88946">
    <property type="entry name" value="Sigma2 domain of RNA polymerase sigma factors"/>
    <property type="match status" value="1"/>
</dbReference>
<dbReference type="SUPFAM" id="SSF88659">
    <property type="entry name" value="Sigma3 and sigma4 domains of RNA polymerase sigma factors"/>
    <property type="match status" value="1"/>
</dbReference>
<dbReference type="GO" id="GO:0003677">
    <property type="term" value="F:DNA binding"/>
    <property type="evidence" value="ECO:0007669"/>
    <property type="project" value="InterPro"/>
</dbReference>
<keyword evidence="3" id="KW-0731">Sigma factor</keyword>
<comment type="caution">
    <text evidence="7">The sequence shown here is derived from an EMBL/GenBank/DDBJ whole genome shotgun (WGS) entry which is preliminary data.</text>
</comment>
<dbReference type="InterPro" id="IPR013249">
    <property type="entry name" value="RNA_pol_sigma70_r4_t2"/>
</dbReference>
<dbReference type="AlphaFoldDB" id="A0A9D0ZXG4"/>
<dbReference type="GO" id="GO:0016987">
    <property type="term" value="F:sigma factor activity"/>
    <property type="evidence" value="ECO:0007669"/>
    <property type="project" value="UniProtKB-KW"/>
</dbReference>
<evidence type="ECO:0000256" key="1">
    <source>
        <dbReference type="ARBA" id="ARBA00010641"/>
    </source>
</evidence>
<protein>
    <submittedName>
        <fullName evidence="7">RNA polymerase sigma factor</fullName>
    </submittedName>
</protein>
<dbReference type="InterPro" id="IPR039425">
    <property type="entry name" value="RNA_pol_sigma-70-like"/>
</dbReference>
<dbReference type="PANTHER" id="PTHR43133:SF51">
    <property type="entry name" value="RNA POLYMERASE SIGMA FACTOR"/>
    <property type="match status" value="1"/>
</dbReference>
<keyword evidence="2" id="KW-0805">Transcription regulation</keyword>
<dbReference type="InterPro" id="IPR036388">
    <property type="entry name" value="WH-like_DNA-bd_sf"/>
</dbReference>
<gene>
    <name evidence="7" type="ORF">IAB26_14735</name>
</gene>
<sequence length="170" mass="20062">MDADFFLIQKMKNGDEEAMEVFVRNYYPRILNYCRYHTYADGTAEDLAQETFERFFQSFASYRHLGKLSNYLYVIAGNLCRDAGKKKQELPLETLPETGNNPLEHVDRKLDMEHAIRALPQELEEVILLYYFQNLKLKEVAKILKIGLPLVKYRLKRAKELLKDYLGEEE</sequence>
<organism evidence="7 8">
    <name type="scientific">Candidatus Limivivens merdigallinarum</name>
    <dbReference type="NCBI Taxonomy" id="2840859"/>
    <lineage>
        <taxon>Bacteria</taxon>
        <taxon>Bacillati</taxon>
        <taxon>Bacillota</taxon>
        <taxon>Clostridia</taxon>
        <taxon>Lachnospirales</taxon>
        <taxon>Lachnospiraceae</taxon>
        <taxon>Lachnospiraceae incertae sedis</taxon>
        <taxon>Candidatus Limivivens</taxon>
    </lineage>
</organism>
<evidence type="ECO:0000256" key="4">
    <source>
        <dbReference type="ARBA" id="ARBA00023163"/>
    </source>
</evidence>
<evidence type="ECO:0000313" key="8">
    <source>
        <dbReference type="Proteomes" id="UP000886886"/>
    </source>
</evidence>
<dbReference type="InterPro" id="IPR013324">
    <property type="entry name" value="RNA_pol_sigma_r3/r4-like"/>
</dbReference>
<comment type="similarity">
    <text evidence="1">Belongs to the sigma-70 factor family. ECF subfamily.</text>
</comment>
<evidence type="ECO:0000259" key="5">
    <source>
        <dbReference type="Pfam" id="PF04542"/>
    </source>
</evidence>
<dbReference type="InterPro" id="IPR014284">
    <property type="entry name" value="RNA_pol_sigma-70_dom"/>
</dbReference>
<reference evidence="7" key="1">
    <citation type="submission" date="2020-10" db="EMBL/GenBank/DDBJ databases">
        <authorList>
            <person name="Gilroy R."/>
        </authorList>
    </citation>
    <scope>NUCLEOTIDE SEQUENCE</scope>
    <source>
        <strain evidence="7">ChiSjej3B21-11622</strain>
    </source>
</reference>
<dbReference type="Pfam" id="PF04542">
    <property type="entry name" value="Sigma70_r2"/>
    <property type="match status" value="1"/>
</dbReference>
<feature type="domain" description="RNA polymerase sigma factor 70 region 4 type 2" evidence="6">
    <location>
        <begin position="111"/>
        <end position="162"/>
    </location>
</feature>
<keyword evidence="4" id="KW-0804">Transcription</keyword>
<evidence type="ECO:0000256" key="3">
    <source>
        <dbReference type="ARBA" id="ARBA00023082"/>
    </source>
</evidence>